<dbReference type="HOGENOM" id="CLU_1722604_0_0_1"/>
<keyword evidence="2" id="KW-1185">Reference proteome</keyword>
<organism evidence="1 2">
    <name type="scientific">Hebeloma cylindrosporum</name>
    <dbReference type="NCBI Taxonomy" id="76867"/>
    <lineage>
        <taxon>Eukaryota</taxon>
        <taxon>Fungi</taxon>
        <taxon>Dikarya</taxon>
        <taxon>Basidiomycota</taxon>
        <taxon>Agaricomycotina</taxon>
        <taxon>Agaricomycetes</taxon>
        <taxon>Agaricomycetidae</taxon>
        <taxon>Agaricales</taxon>
        <taxon>Agaricineae</taxon>
        <taxon>Hymenogastraceae</taxon>
        <taxon>Hebeloma</taxon>
    </lineage>
</organism>
<dbReference type="EMBL" id="KN831822">
    <property type="protein sequence ID" value="KIM35346.1"/>
    <property type="molecule type" value="Genomic_DNA"/>
</dbReference>
<gene>
    <name evidence="1" type="ORF">M413DRAFT_350025</name>
</gene>
<sequence>MKRDNSAPVFTVGHTIALPLGRYHPRVREFPFHISPIPGPAVPGLFQKLRMSVNAFLGPSYLHFCDRSPVLYVHPIRDVDVEPCRRRFHAVYLAWEEGLLCSFVRIPLWWSMAWVCGWMVEDLAGLFLSFFLQVVGFGDWMTGCINLVSGYF</sequence>
<dbReference type="Proteomes" id="UP000053424">
    <property type="component" value="Unassembled WGS sequence"/>
</dbReference>
<proteinExistence type="predicted"/>
<reference evidence="1 2" key="1">
    <citation type="submission" date="2014-04" db="EMBL/GenBank/DDBJ databases">
        <authorList>
            <consortium name="DOE Joint Genome Institute"/>
            <person name="Kuo A."/>
            <person name="Gay G."/>
            <person name="Dore J."/>
            <person name="Kohler A."/>
            <person name="Nagy L.G."/>
            <person name="Floudas D."/>
            <person name="Copeland A."/>
            <person name="Barry K.W."/>
            <person name="Cichocki N."/>
            <person name="Veneault-Fourrey C."/>
            <person name="LaButti K."/>
            <person name="Lindquist E.A."/>
            <person name="Lipzen A."/>
            <person name="Lundell T."/>
            <person name="Morin E."/>
            <person name="Murat C."/>
            <person name="Sun H."/>
            <person name="Tunlid A."/>
            <person name="Henrissat B."/>
            <person name="Grigoriev I.V."/>
            <person name="Hibbett D.S."/>
            <person name="Martin F."/>
            <person name="Nordberg H.P."/>
            <person name="Cantor M.N."/>
            <person name="Hua S.X."/>
        </authorList>
    </citation>
    <scope>NUCLEOTIDE SEQUENCE [LARGE SCALE GENOMIC DNA]</scope>
    <source>
        <strain evidence="2">h7</strain>
    </source>
</reference>
<name>A0A0C3BVD3_HEBCY</name>
<dbReference type="AlphaFoldDB" id="A0A0C3BVD3"/>
<evidence type="ECO:0000313" key="2">
    <source>
        <dbReference type="Proteomes" id="UP000053424"/>
    </source>
</evidence>
<evidence type="ECO:0000313" key="1">
    <source>
        <dbReference type="EMBL" id="KIM35346.1"/>
    </source>
</evidence>
<protein>
    <submittedName>
        <fullName evidence="1">Uncharacterized protein</fullName>
    </submittedName>
</protein>
<accession>A0A0C3BVD3</accession>
<reference evidence="2" key="2">
    <citation type="submission" date="2015-01" db="EMBL/GenBank/DDBJ databases">
        <title>Evolutionary Origins and Diversification of the Mycorrhizal Mutualists.</title>
        <authorList>
            <consortium name="DOE Joint Genome Institute"/>
            <consortium name="Mycorrhizal Genomics Consortium"/>
            <person name="Kohler A."/>
            <person name="Kuo A."/>
            <person name="Nagy L.G."/>
            <person name="Floudas D."/>
            <person name="Copeland A."/>
            <person name="Barry K.W."/>
            <person name="Cichocki N."/>
            <person name="Veneault-Fourrey C."/>
            <person name="LaButti K."/>
            <person name="Lindquist E.A."/>
            <person name="Lipzen A."/>
            <person name="Lundell T."/>
            <person name="Morin E."/>
            <person name="Murat C."/>
            <person name="Riley R."/>
            <person name="Ohm R."/>
            <person name="Sun H."/>
            <person name="Tunlid A."/>
            <person name="Henrissat B."/>
            <person name="Grigoriev I.V."/>
            <person name="Hibbett D.S."/>
            <person name="Martin F."/>
        </authorList>
    </citation>
    <scope>NUCLEOTIDE SEQUENCE [LARGE SCALE GENOMIC DNA]</scope>
    <source>
        <strain evidence="2">h7</strain>
    </source>
</reference>